<reference evidence="1 2" key="1">
    <citation type="submission" date="2023-01" db="EMBL/GenBank/DDBJ databases">
        <title>Analysis of 21 Apiospora genomes using comparative genomics revels a genus with tremendous synthesis potential of carbohydrate active enzymes and secondary metabolites.</title>
        <authorList>
            <person name="Sorensen T."/>
        </authorList>
    </citation>
    <scope>NUCLEOTIDE SEQUENCE [LARGE SCALE GENOMIC DNA]</scope>
    <source>
        <strain evidence="1 2">CBS 24483</strain>
    </source>
</reference>
<feature type="non-terminal residue" evidence="1">
    <location>
        <position position="1"/>
    </location>
</feature>
<sequence length="168" mass="19004">PLSAGDEVGDTVLQVLTPEPEEHSTDPTVIRARTETCQALFETCQQHFQSSEDDWIDKMSAAFNWWSLGIGAAKSGHSSLDRRVQTRGDVKEVIVSLLDSLKHSLENCIEIGTVQNDIPDLDEQKYYIKTTVQYLSKISASIRKSGTKFRHQRADRLLEQRAPKLEEF</sequence>
<evidence type="ECO:0000313" key="1">
    <source>
        <dbReference type="EMBL" id="KAK7946099.1"/>
    </source>
</evidence>
<organism evidence="1 2">
    <name type="scientific">Apiospora aurea</name>
    <dbReference type="NCBI Taxonomy" id="335848"/>
    <lineage>
        <taxon>Eukaryota</taxon>
        <taxon>Fungi</taxon>
        <taxon>Dikarya</taxon>
        <taxon>Ascomycota</taxon>
        <taxon>Pezizomycotina</taxon>
        <taxon>Sordariomycetes</taxon>
        <taxon>Xylariomycetidae</taxon>
        <taxon>Amphisphaeriales</taxon>
        <taxon>Apiosporaceae</taxon>
        <taxon>Apiospora</taxon>
    </lineage>
</organism>
<dbReference type="Proteomes" id="UP001391051">
    <property type="component" value="Unassembled WGS sequence"/>
</dbReference>
<protein>
    <submittedName>
        <fullName evidence="1">Uncharacterized protein</fullName>
    </submittedName>
</protein>
<dbReference type="EMBL" id="JAQQWE010000007">
    <property type="protein sequence ID" value="KAK7946099.1"/>
    <property type="molecule type" value="Genomic_DNA"/>
</dbReference>
<name>A0ABR1Q283_9PEZI</name>
<accession>A0ABR1Q283</accession>
<dbReference type="GeneID" id="92079704"/>
<comment type="caution">
    <text evidence="1">The sequence shown here is derived from an EMBL/GenBank/DDBJ whole genome shotgun (WGS) entry which is preliminary data.</text>
</comment>
<evidence type="ECO:0000313" key="2">
    <source>
        <dbReference type="Proteomes" id="UP001391051"/>
    </source>
</evidence>
<proteinExistence type="predicted"/>
<gene>
    <name evidence="1" type="ORF">PG986_010420</name>
</gene>
<dbReference type="RefSeq" id="XP_066696133.1">
    <property type="nucleotide sequence ID" value="XM_066846642.1"/>
</dbReference>
<keyword evidence="2" id="KW-1185">Reference proteome</keyword>